<name>A0AAD4LD03_9AGAM</name>
<keyword evidence="4" id="KW-0963">Cytoplasm</keyword>
<dbReference type="Gene3D" id="1.25.10.10">
    <property type="entry name" value="Leucine-rich Repeat Variant"/>
    <property type="match status" value="1"/>
</dbReference>
<dbReference type="Proteomes" id="UP001201163">
    <property type="component" value="Unassembled WGS sequence"/>
</dbReference>
<dbReference type="GO" id="GO:0005829">
    <property type="term" value="C:cytosol"/>
    <property type="evidence" value="ECO:0007669"/>
    <property type="project" value="TreeGrafter"/>
</dbReference>
<evidence type="ECO:0000256" key="1">
    <source>
        <dbReference type="ARBA" id="ARBA00004123"/>
    </source>
</evidence>
<organism evidence="9 10">
    <name type="scientific">Lactarius akahatsu</name>
    <dbReference type="NCBI Taxonomy" id="416441"/>
    <lineage>
        <taxon>Eukaryota</taxon>
        <taxon>Fungi</taxon>
        <taxon>Dikarya</taxon>
        <taxon>Basidiomycota</taxon>
        <taxon>Agaricomycotina</taxon>
        <taxon>Agaricomycetes</taxon>
        <taxon>Russulales</taxon>
        <taxon>Russulaceae</taxon>
        <taxon>Lactarius</taxon>
    </lineage>
</organism>
<dbReference type="Pfam" id="PF03810">
    <property type="entry name" value="IBN_N"/>
    <property type="match status" value="1"/>
</dbReference>
<feature type="domain" description="Importin N-terminal" evidence="8">
    <location>
        <begin position="24"/>
        <end position="102"/>
    </location>
</feature>
<evidence type="ECO:0000259" key="8">
    <source>
        <dbReference type="PROSITE" id="PS50166"/>
    </source>
</evidence>
<dbReference type="PANTHER" id="PTHR10997:SF18">
    <property type="entry name" value="D-IMPORTIN 7_RANBP7"/>
    <property type="match status" value="1"/>
</dbReference>
<feature type="region of interest" description="Disordered" evidence="7">
    <location>
        <begin position="931"/>
        <end position="950"/>
    </location>
</feature>
<evidence type="ECO:0000256" key="2">
    <source>
        <dbReference type="ARBA" id="ARBA00004496"/>
    </source>
</evidence>
<dbReference type="PANTHER" id="PTHR10997">
    <property type="entry name" value="IMPORTIN-7, 8, 11"/>
    <property type="match status" value="1"/>
</dbReference>
<dbReference type="InterPro" id="IPR011989">
    <property type="entry name" value="ARM-like"/>
</dbReference>
<dbReference type="GO" id="GO:0031267">
    <property type="term" value="F:small GTPase binding"/>
    <property type="evidence" value="ECO:0007669"/>
    <property type="project" value="InterPro"/>
</dbReference>
<accession>A0AAD4LD03</accession>
<evidence type="ECO:0000313" key="9">
    <source>
        <dbReference type="EMBL" id="KAH8989143.1"/>
    </source>
</evidence>
<dbReference type="GO" id="GO:0005635">
    <property type="term" value="C:nuclear envelope"/>
    <property type="evidence" value="ECO:0007669"/>
    <property type="project" value="TreeGrafter"/>
</dbReference>
<dbReference type="InterPro" id="IPR001494">
    <property type="entry name" value="Importin-beta_N"/>
</dbReference>
<evidence type="ECO:0000256" key="3">
    <source>
        <dbReference type="ARBA" id="ARBA00022448"/>
    </source>
</evidence>
<protein>
    <submittedName>
        <fullName evidence="9">ARM repeat-containing protein</fullName>
    </submittedName>
</protein>
<reference evidence="9" key="1">
    <citation type="submission" date="2022-01" db="EMBL/GenBank/DDBJ databases">
        <title>Comparative genomics reveals a dynamic genome evolution in the ectomycorrhizal milk-cap (Lactarius) mushrooms.</title>
        <authorList>
            <consortium name="DOE Joint Genome Institute"/>
            <person name="Lebreton A."/>
            <person name="Tang N."/>
            <person name="Kuo A."/>
            <person name="LaButti K."/>
            <person name="Drula E."/>
            <person name="Barry K."/>
            <person name="Clum A."/>
            <person name="Lipzen A."/>
            <person name="Mousain D."/>
            <person name="Ng V."/>
            <person name="Wang R."/>
            <person name="Wang X."/>
            <person name="Dai Y."/>
            <person name="Henrissat B."/>
            <person name="Grigoriev I.V."/>
            <person name="Guerin-Laguette A."/>
            <person name="Yu F."/>
            <person name="Martin F.M."/>
        </authorList>
    </citation>
    <scope>NUCLEOTIDE SEQUENCE</scope>
    <source>
        <strain evidence="9">QP</strain>
    </source>
</reference>
<evidence type="ECO:0000313" key="10">
    <source>
        <dbReference type="Proteomes" id="UP001201163"/>
    </source>
</evidence>
<sequence>MDLQSLTQLFATTYDSNPNTRKAGELAVRKLAGQEGVIPALLQIIASDSVDIATRQAISVWIKNRVASSYGAEPARGGPDYNPISPADRAALKTNILPLLAGSPSRVITVQLASTLKTLISHDFPERWPELLGGAKALLASSNVREVGAGTVIVLEMVRAFRFRQKSEILTGIVEETFATLVTLATNLLNSPPPGAEQDIPAILHFILKAYKHSIVLNLSRYQQSAEGLVPWGRLLFQVVNLRIPDDAVPADEEERERSEWWKAKKWAYGILGRLFHRFGNPSQLPSPLQEEYGTFAQHFVTSFAPEIFKVYLHQIELYVSGQAWLSKKCQYQILQFFTECVKPQSTWALLKPHFESLVSNFVFPNLSFTPARQELWQSDPIDYTRTSIDEYENYSSPVAAATTFLCRLVSSRTKATFLPILGFVNSVLDAQPAAPQRFGALNMLSALSPFAMRHPDVKHKMEGFTLQHILPEFTAQEGYMRAVANEVVASEELPVRVHAALTLTEMVSSHESVKAAVAPQVGKVIQDLLKLSDETDLDILNSSMETMVEHFQDELLPVAAQLTARLCESYMRLVREAIASEENAPKGDDLETFMEAESDDDKTYAAMGVAKTLSTIVSSIDSSPEILAQVQEVIIPAIRYTLENKVLDLFDNVYELVDSLTFKSRSISPNMWPVFELTYELFRTDAIDFLDEMLPSLDNFVSYGTDIFRSRADYRQKALDIYTTALSSDHLGDNDRVNGCKLAESLLLNLRGHIDDKLELIVATAFGHIDNAETKAFELANLEVLINTVLYNPGAALALIAAQRPGGARVFFDRWFVAVNADRGLPRVHDKTLSIVALSALLEMEPVAVPAELRDGWPGIIGGAIRVFKGLPKAVAARKALQDSLQEDEEDEDEDEQRLLNLNEEEGDVWDEDSAYIEMLAKEGQRLREAAERKEHDVDGAASDVSDEEEIEEELGFISPLDTVNPYVTFKQALSTLEVKDRAMYQAATTSLNVEQQTLLMEIMRMAEEGTTATGTGTP</sequence>
<evidence type="ECO:0000256" key="5">
    <source>
        <dbReference type="ARBA" id="ARBA00022927"/>
    </source>
</evidence>
<dbReference type="SUPFAM" id="SSF48371">
    <property type="entry name" value="ARM repeat"/>
    <property type="match status" value="1"/>
</dbReference>
<proteinExistence type="predicted"/>
<keyword evidence="3" id="KW-0813">Transport</keyword>
<feature type="compositionally biased region" description="Basic and acidic residues" evidence="7">
    <location>
        <begin position="931"/>
        <end position="940"/>
    </location>
</feature>
<dbReference type="PROSITE" id="PS50166">
    <property type="entry name" value="IMPORTIN_B_NT"/>
    <property type="match status" value="1"/>
</dbReference>
<evidence type="ECO:0000256" key="7">
    <source>
        <dbReference type="SAM" id="MobiDB-lite"/>
    </source>
</evidence>
<keyword evidence="6" id="KW-0539">Nucleus</keyword>
<dbReference type="GO" id="GO:0006606">
    <property type="term" value="P:protein import into nucleus"/>
    <property type="evidence" value="ECO:0007669"/>
    <property type="project" value="TreeGrafter"/>
</dbReference>
<comment type="caution">
    <text evidence="9">The sequence shown here is derived from an EMBL/GenBank/DDBJ whole genome shotgun (WGS) entry which is preliminary data.</text>
</comment>
<gene>
    <name evidence="9" type="ORF">EDB92DRAFT_910850</name>
</gene>
<keyword evidence="10" id="KW-1185">Reference proteome</keyword>
<comment type="subcellular location">
    <subcellularLocation>
        <location evidence="2">Cytoplasm</location>
    </subcellularLocation>
    <subcellularLocation>
        <location evidence="1">Nucleus</location>
    </subcellularLocation>
</comment>
<dbReference type="AlphaFoldDB" id="A0AAD4LD03"/>
<keyword evidence="5" id="KW-0653">Protein transport</keyword>
<evidence type="ECO:0000256" key="4">
    <source>
        <dbReference type="ARBA" id="ARBA00022490"/>
    </source>
</evidence>
<evidence type="ECO:0000256" key="6">
    <source>
        <dbReference type="ARBA" id="ARBA00023242"/>
    </source>
</evidence>
<dbReference type="EMBL" id="JAKELL010000039">
    <property type="protein sequence ID" value="KAH8989143.1"/>
    <property type="molecule type" value="Genomic_DNA"/>
</dbReference>
<dbReference type="InterPro" id="IPR016024">
    <property type="entry name" value="ARM-type_fold"/>
</dbReference>